<dbReference type="SUPFAM" id="SSF51735">
    <property type="entry name" value="NAD(P)-binding Rossmann-fold domains"/>
    <property type="match status" value="1"/>
</dbReference>
<dbReference type="Proteomes" id="UP000189660">
    <property type="component" value="Chromosome"/>
</dbReference>
<dbReference type="PRINTS" id="PR00081">
    <property type="entry name" value="GDHRDH"/>
</dbReference>
<dbReference type="PANTHER" id="PTHR42879">
    <property type="entry name" value="3-OXOACYL-(ACYL-CARRIER-PROTEIN) REDUCTASE"/>
    <property type="match status" value="1"/>
</dbReference>
<keyword evidence="2" id="KW-0560">Oxidoreductase</keyword>
<dbReference type="OrthoDB" id="9793325at2"/>
<dbReference type="KEGG" id="bapa:BBC0178_010570"/>
<name>A0A1U9MB48_9HYPH</name>
<dbReference type="EC" id="1.1.1.100" evidence="2"/>
<reference evidence="2 3" key="1">
    <citation type="submission" date="2016-11" db="EMBL/GenBank/DDBJ databases">
        <title>Comparative genomics of Bartonella apis.</title>
        <authorList>
            <person name="Engel P."/>
        </authorList>
    </citation>
    <scope>NUCLEOTIDE SEQUENCE [LARGE SCALE GENOMIC DNA]</scope>
    <source>
        <strain evidence="2 3">BBC0178</strain>
    </source>
</reference>
<dbReference type="EMBL" id="CP015820">
    <property type="protein sequence ID" value="AQT42538.1"/>
    <property type="molecule type" value="Genomic_DNA"/>
</dbReference>
<protein>
    <submittedName>
        <fullName evidence="2">3-oxoacyl-[acyl-carrier protein] reductase</fullName>
        <ecNumber evidence="2">1.1.1.100</ecNumber>
    </submittedName>
</protein>
<evidence type="ECO:0000313" key="2">
    <source>
        <dbReference type="EMBL" id="AQT42538.1"/>
    </source>
</evidence>
<proteinExistence type="inferred from homology"/>
<gene>
    <name evidence="2" type="ORF">BBC0178_010570</name>
</gene>
<accession>A0A1U9MB48</accession>
<dbReference type="RefSeq" id="WP_078039450.1">
    <property type="nucleotide sequence ID" value="NZ_CP015820.1"/>
</dbReference>
<dbReference type="GO" id="GO:0004316">
    <property type="term" value="F:3-oxoacyl-[acyl-carrier-protein] reductase (NADPH) activity"/>
    <property type="evidence" value="ECO:0007669"/>
    <property type="project" value="UniProtKB-EC"/>
</dbReference>
<dbReference type="InterPro" id="IPR036291">
    <property type="entry name" value="NAD(P)-bd_dom_sf"/>
</dbReference>
<sequence>MDLGISGRKAIICASSKGLGKACAIALANEGCDVIINGRHADSLHKAAQEIKALTQKTVIEVVGDVSTSEGQHLLLEQCPEPDILVTNNHGPQFRDFRELDRNKIVDGVIQNMITPIELIKAVIDKMVQKKFGRIVNITSTSVYAPIAGLDLSSGARAGLTSFLAGIARTVVCDNVTINNLLPGPFLTDRLKQSFDAASGETGISADTIMKERQSQNPAKRFGNPEEFGQACAFLCSEKSGFITGQNLIIDGGSYLSAF</sequence>
<dbReference type="Gene3D" id="3.40.50.720">
    <property type="entry name" value="NAD(P)-binding Rossmann-like Domain"/>
    <property type="match status" value="1"/>
</dbReference>
<dbReference type="InterPro" id="IPR002347">
    <property type="entry name" value="SDR_fam"/>
</dbReference>
<dbReference type="InterPro" id="IPR050259">
    <property type="entry name" value="SDR"/>
</dbReference>
<dbReference type="AlphaFoldDB" id="A0A1U9MB48"/>
<evidence type="ECO:0000313" key="3">
    <source>
        <dbReference type="Proteomes" id="UP000189660"/>
    </source>
</evidence>
<comment type="similarity">
    <text evidence="1">Belongs to the short-chain dehydrogenases/reductases (SDR) family.</text>
</comment>
<keyword evidence="3" id="KW-1185">Reference proteome</keyword>
<organism evidence="2 3">
    <name type="scientific">Bartonella apihabitans</name>
    <dbReference type="NCBI Taxonomy" id="2750929"/>
    <lineage>
        <taxon>Bacteria</taxon>
        <taxon>Pseudomonadati</taxon>
        <taxon>Pseudomonadota</taxon>
        <taxon>Alphaproteobacteria</taxon>
        <taxon>Hyphomicrobiales</taxon>
        <taxon>Bartonellaceae</taxon>
        <taxon>Bartonella</taxon>
    </lineage>
</organism>
<evidence type="ECO:0000256" key="1">
    <source>
        <dbReference type="ARBA" id="ARBA00006484"/>
    </source>
</evidence>
<dbReference type="PANTHER" id="PTHR42879:SF6">
    <property type="entry name" value="NADPH-DEPENDENT REDUCTASE BACG"/>
    <property type="match status" value="1"/>
</dbReference>
<dbReference type="CDD" id="cd05344">
    <property type="entry name" value="BKR_like_SDR_like"/>
    <property type="match status" value="1"/>
</dbReference>
<dbReference type="Pfam" id="PF13561">
    <property type="entry name" value="adh_short_C2"/>
    <property type="match status" value="1"/>
</dbReference>